<reference evidence="3 4" key="1">
    <citation type="submission" date="2018-12" db="EMBL/GenBank/DDBJ databases">
        <authorList>
            <consortium name="Pathogen Informatics"/>
        </authorList>
    </citation>
    <scope>NUCLEOTIDE SEQUENCE [LARGE SCALE GENOMIC DNA]</scope>
    <source>
        <strain evidence="3 4">NCTC10437</strain>
    </source>
</reference>
<gene>
    <name evidence="3" type="ORF">NCTC10437_00395</name>
</gene>
<dbReference type="GO" id="GO:0016740">
    <property type="term" value="F:transferase activity"/>
    <property type="evidence" value="ECO:0007669"/>
    <property type="project" value="InterPro"/>
</dbReference>
<dbReference type="KEGG" id="mauu:NCTC10437_00395"/>
<feature type="active site" description="Nucleophile" evidence="1">
    <location>
        <position position="218"/>
    </location>
</feature>
<dbReference type="EMBL" id="LR134356">
    <property type="protein sequence ID" value="VEG51288.1"/>
    <property type="molecule type" value="Genomic_DNA"/>
</dbReference>
<proteinExistence type="predicted"/>
<evidence type="ECO:0000256" key="1">
    <source>
        <dbReference type="PROSITE-ProRule" id="PRU01373"/>
    </source>
</evidence>
<dbReference type="PROSITE" id="PS52029">
    <property type="entry name" value="LD_TPASE"/>
    <property type="match status" value="1"/>
</dbReference>
<evidence type="ECO:0000313" key="4">
    <source>
        <dbReference type="Proteomes" id="UP000279306"/>
    </source>
</evidence>
<organism evidence="3 4">
    <name type="scientific">Mycolicibacterium aurum</name>
    <name type="common">Mycobacterium aurum</name>
    <dbReference type="NCBI Taxonomy" id="1791"/>
    <lineage>
        <taxon>Bacteria</taxon>
        <taxon>Bacillati</taxon>
        <taxon>Actinomycetota</taxon>
        <taxon>Actinomycetes</taxon>
        <taxon>Mycobacteriales</taxon>
        <taxon>Mycobacteriaceae</taxon>
        <taxon>Mycolicibacterium</taxon>
    </lineage>
</organism>
<comment type="pathway">
    <text evidence="1">Cell wall biogenesis; peptidoglycan biosynthesis.</text>
</comment>
<dbReference type="GO" id="GO:0008360">
    <property type="term" value="P:regulation of cell shape"/>
    <property type="evidence" value="ECO:0007669"/>
    <property type="project" value="UniProtKB-UniRule"/>
</dbReference>
<dbReference type="Pfam" id="PF03734">
    <property type="entry name" value="YkuD"/>
    <property type="match status" value="1"/>
</dbReference>
<dbReference type="Proteomes" id="UP000279306">
    <property type="component" value="Chromosome"/>
</dbReference>
<feature type="domain" description="L,D-TPase catalytic" evidence="2">
    <location>
        <begin position="65"/>
        <end position="242"/>
    </location>
</feature>
<keyword evidence="4" id="KW-1185">Reference proteome</keyword>
<name>A0A448IG06_MYCAU</name>
<keyword evidence="1" id="KW-0573">Peptidoglycan synthesis</keyword>
<dbReference type="AlphaFoldDB" id="A0A448IG06"/>
<protein>
    <submittedName>
        <fullName evidence="3">Conserved exported protein of uncharacterized function</fullName>
    </submittedName>
</protein>
<dbReference type="STRING" id="1791.GCA_001049355_02561"/>
<sequence>MPIAPRPDRVLSGRAKRRADGVRVVRRLVILLCAAALGFLSAPHAGAEFSPWFANSVGSATQVLAVTGTGGSDAKLDVWERTAAGWRPVTGGVGVPAKIGEKGMSPNHFDGSMMTPKGIYTLDFAFGTQPDPGSGLKYVQVGSNHWWDGDMKSPTYNTMQVCDKENCPFNTSLSAGTENLDIPQYAHAVVMGVNKERIPGKGGAFFVHSTDGGPTAGCVAIDDATLVTIMRWLRPGAMIAITE</sequence>
<dbReference type="GO" id="GO:0071555">
    <property type="term" value="P:cell wall organization"/>
    <property type="evidence" value="ECO:0007669"/>
    <property type="project" value="UniProtKB-UniRule"/>
</dbReference>
<accession>A0A448IG06</accession>
<keyword evidence="1" id="KW-0133">Cell shape</keyword>
<keyword evidence="1" id="KW-0961">Cell wall biogenesis/degradation</keyword>
<evidence type="ECO:0000259" key="2">
    <source>
        <dbReference type="PROSITE" id="PS52029"/>
    </source>
</evidence>
<feature type="active site" description="Proton donor/acceptor" evidence="1">
    <location>
        <position position="208"/>
    </location>
</feature>
<dbReference type="PANTHER" id="PTHR38589:SF1">
    <property type="entry name" value="BLR0621 PROTEIN"/>
    <property type="match status" value="1"/>
</dbReference>
<dbReference type="GO" id="GO:0009252">
    <property type="term" value="P:peptidoglycan biosynthetic process"/>
    <property type="evidence" value="ECO:0007669"/>
    <property type="project" value="UniProtKB-KW"/>
</dbReference>
<dbReference type="InterPro" id="IPR005490">
    <property type="entry name" value="LD_TPept_cat_dom"/>
</dbReference>
<evidence type="ECO:0000313" key="3">
    <source>
        <dbReference type="EMBL" id="VEG51288.1"/>
    </source>
</evidence>
<dbReference type="PANTHER" id="PTHR38589">
    <property type="entry name" value="BLR0621 PROTEIN"/>
    <property type="match status" value="1"/>
</dbReference>